<gene>
    <name evidence="3" type="ORF">CTZ28_34955</name>
</gene>
<evidence type="ECO:0000313" key="3">
    <source>
        <dbReference type="EMBL" id="RMB81421.1"/>
    </source>
</evidence>
<dbReference type="GO" id="GO:0031177">
    <property type="term" value="F:phosphopantetheine binding"/>
    <property type="evidence" value="ECO:0007669"/>
    <property type="project" value="TreeGrafter"/>
</dbReference>
<dbReference type="Gene3D" id="2.30.38.10">
    <property type="entry name" value="Luciferase, Domain 3"/>
    <property type="match status" value="1"/>
</dbReference>
<evidence type="ECO:0000313" key="4">
    <source>
        <dbReference type="Proteomes" id="UP000270471"/>
    </source>
</evidence>
<proteinExistence type="predicted"/>
<dbReference type="GO" id="GO:0005737">
    <property type="term" value="C:cytoplasm"/>
    <property type="evidence" value="ECO:0007669"/>
    <property type="project" value="TreeGrafter"/>
</dbReference>
<sequence>MSEPWHVQSRAARTGPGVHGLVARHVSATPAACAVRDTVGRELTYAQLWERSGAVAARLESSGIGRGARVAVRMERTPELVVALLGVLRAGAAYVPLDPYAPRERQDSVVRDCRAEALLVTDPGRAGDGPPVLAMPGPDADPAPGATTAPARAVAPEDIAFIGYTSGSTGRPKGVMLSHLAIERFVTGAAYCEVGPGDRVAQVANPSFDPVTFEVWNTLAAGATVVMMPAVAETPLDQWIASLAAHRITVVFLTTALVDMVHRAAPGAFATLRVLLFGGETADPEMVRGLCTVRPPERVLHVYGPTEATTFASFFPCTAENLAGLDRIPIGFPLQDTTLRVVGPDLDAVPDGESGELCIGGPRIATAYLGQPGLTAERFVVMPDGERVYRSGDLVRRRGDGALEFLGRKDRQVKLRGFRIELEEVERAVVATGLVTAAVVEKTGEGMAAALVGFVVPKSATDTRADVLPRLLSRALADTLPGYMVPRRWHVADSLPVTRNGKVDRPALLARHSDNARANTGS</sequence>
<evidence type="ECO:0000259" key="2">
    <source>
        <dbReference type="Pfam" id="PF13193"/>
    </source>
</evidence>
<organism evidence="3 4">
    <name type="scientific">Streptomyces shenzhenensis</name>
    <dbReference type="NCBI Taxonomy" id="943815"/>
    <lineage>
        <taxon>Bacteria</taxon>
        <taxon>Bacillati</taxon>
        <taxon>Actinomycetota</taxon>
        <taxon>Actinomycetes</taxon>
        <taxon>Kitasatosporales</taxon>
        <taxon>Streptomycetaceae</taxon>
        <taxon>Streptomyces</taxon>
    </lineage>
</organism>
<dbReference type="InterPro" id="IPR010071">
    <property type="entry name" value="AA_adenyl_dom"/>
</dbReference>
<dbReference type="PANTHER" id="PTHR45527">
    <property type="entry name" value="NONRIBOSOMAL PEPTIDE SYNTHETASE"/>
    <property type="match status" value="1"/>
</dbReference>
<dbReference type="AlphaFoldDB" id="A0A3M0HVC3"/>
<dbReference type="OrthoDB" id="2472181at2"/>
<dbReference type="EMBL" id="PENI01000031">
    <property type="protein sequence ID" value="RMB81421.1"/>
    <property type="molecule type" value="Genomic_DNA"/>
</dbReference>
<dbReference type="InterPro" id="IPR000873">
    <property type="entry name" value="AMP-dep_synth/lig_dom"/>
</dbReference>
<feature type="domain" description="AMP-binding enzyme C-terminal" evidence="2">
    <location>
        <begin position="424"/>
        <end position="502"/>
    </location>
</feature>
<dbReference type="InterPro" id="IPR020845">
    <property type="entry name" value="AMP-binding_CS"/>
</dbReference>
<dbReference type="NCBIfam" id="TIGR01733">
    <property type="entry name" value="AA-adenyl-dom"/>
    <property type="match status" value="1"/>
</dbReference>
<dbReference type="Pfam" id="PF13193">
    <property type="entry name" value="AMP-binding_C"/>
    <property type="match status" value="1"/>
</dbReference>
<accession>A0A3M0HVC3</accession>
<dbReference type="GO" id="GO:0043041">
    <property type="term" value="P:amino acid activation for nonribosomal peptide biosynthetic process"/>
    <property type="evidence" value="ECO:0007669"/>
    <property type="project" value="TreeGrafter"/>
</dbReference>
<evidence type="ECO:0000259" key="1">
    <source>
        <dbReference type="Pfam" id="PF00501"/>
    </source>
</evidence>
<dbReference type="GO" id="GO:0044550">
    <property type="term" value="P:secondary metabolite biosynthetic process"/>
    <property type="evidence" value="ECO:0007669"/>
    <property type="project" value="TreeGrafter"/>
</dbReference>
<dbReference type="Proteomes" id="UP000270471">
    <property type="component" value="Unassembled WGS sequence"/>
</dbReference>
<feature type="domain" description="AMP-dependent synthetase/ligase" evidence="1">
    <location>
        <begin position="24"/>
        <end position="369"/>
    </location>
</feature>
<dbReference type="Gene3D" id="3.40.50.980">
    <property type="match status" value="2"/>
</dbReference>
<evidence type="ECO:0008006" key="5">
    <source>
        <dbReference type="Google" id="ProtNLM"/>
    </source>
</evidence>
<dbReference type="PROSITE" id="PS00455">
    <property type="entry name" value="AMP_BINDING"/>
    <property type="match status" value="1"/>
</dbReference>
<reference evidence="3 4" key="1">
    <citation type="submission" date="2017-11" db="EMBL/GenBank/DDBJ databases">
        <title>Draft genome of actinobacteria isolated from guarana (Paullinia cupana (Mart.) Ducke.</title>
        <authorList>
            <person name="Siqueira K.A."/>
            <person name="Liotti R.G."/>
            <person name="Mendes T.A.O."/>
            <person name="Soares M.A."/>
        </authorList>
    </citation>
    <scope>NUCLEOTIDE SEQUENCE [LARGE SCALE GENOMIC DNA]</scope>
    <source>
        <strain evidence="3 4">193</strain>
    </source>
</reference>
<name>A0A3M0HVC3_9ACTN</name>
<keyword evidence="4" id="KW-1185">Reference proteome</keyword>
<dbReference type="RefSeq" id="WP_121893795.1">
    <property type="nucleotide sequence ID" value="NZ_PENI01000031.1"/>
</dbReference>
<dbReference type="PANTHER" id="PTHR45527:SF1">
    <property type="entry name" value="FATTY ACID SYNTHASE"/>
    <property type="match status" value="1"/>
</dbReference>
<dbReference type="InterPro" id="IPR045851">
    <property type="entry name" value="AMP-bd_C_sf"/>
</dbReference>
<dbReference type="CDD" id="cd05930">
    <property type="entry name" value="A_NRPS"/>
    <property type="match status" value="1"/>
</dbReference>
<dbReference type="Pfam" id="PF00501">
    <property type="entry name" value="AMP-binding"/>
    <property type="match status" value="1"/>
</dbReference>
<protein>
    <recommendedName>
        <fullName evidence="5">Amino acid adenylation domain-containing protein</fullName>
    </recommendedName>
</protein>
<dbReference type="InterPro" id="IPR025110">
    <property type="entry name" value="AMP-bd_C"/>
</dbReference>
<dbReference type="SUPFAM" id="SSF56801">
    <property type="entry name" value="Acetyl-CoA synthetase-like"/>
    <property type="match status" value="1"/>
</dbReference>
<dbReference type="Gene3D" id="3.30.300.30">
    <property type="match status" value="1"/>
</dbReference>
<comment type="caution">
    <text evidence="3">The sequence shown here is derived from an EMBL/GenBank/DDBJ whole genome shotgun (WGS) entry which is preliminary data.</text>
</comment>